<evidence type="ECO:0000256" key="3">
    <source>
        <dbReference type="ARBA" id="ARBA00022905"/>
    </source>
</evidence>
<dbReference type="Pfam" id="PF05402">
    <property type="entry name" value="PqqD"/>
    <property type="match status" value="1"/>
</dbReference>
<evidence type="ECO:0000256" key="1">
    <source>
        <dbReference type="ARBA" id="ARBA00004886"/>
    </source>
</evidence>
<dbReference type="Gene3D" id="1.10.10.1150">
    <property type="entry name" value="Coenzyme PQQ synthesis protein D (PqqD)"/>
    <property type="match status" value="1"/>
</dbReference>
<dbReference type="RefSeq" id="WP_219802407.1">
    <property type="nucleotide sequence ID" value="NZ_CP080096.1"/>
</dbReference>
<comment type="similarity">
    <text evidence="4">Belongs to the PqqD family.</text>
</comment>
<keyword evidence="6" id="KW-1185">Reference proteome</keyword>
<protein>
    <recommendedName>
        <fullName evidence="4">PqqA binding protein</fullName>
    </recommendedName>
    <alternativeName>
        <fullName evidence="4">Coenzyme PQQ synthesis protein D</fullName>
    </alternativeName>
    <alternativeName>
        <fullName evidence="4">Pyrroloquinoline quinone biosynthesis protein D</fullName>
    </alternativeName>
</protein>
<dbReference type="InterPro" id="IPR022479">
    <property type="entry name" value="PqqD_bac"/>
</dbReference>
<dbReference type="InterPro" id="IPR041881">
    <property type="entry name" value="PqqD_sf"/>
</dbReference>
<dbReference type="Proteomes" id="UP000826462">
    <property type="component" value="Chromosome 2"/>
</dbReference>
<comment type="pathway">
    <text evidence="1 4">Cofactor biosynthesis; pyrroloquinoline quinone biosynthesis.</text>
</comment>
<accession>A0ABX8UV97</accession>
<dbReference type="EMBL" id="CP080096">
    <property type="protein sequence ID" value="QYD72928.1"/>
    <property type="molecule type" value="Genomic_DNA"/>
</dbReference>
<dbReference type="HAMAP" id="MF_00655">
    <property type="entry name" value="PQQ_syn_PqqD"/>
    <property type="match status" value="1"/>
</dbReference>
<dbReference type="NCBIfam" id="TIGR03859">
    <property type="entry name" value="PQQ_PqqD"/>
    <property type="match status" value="1"/>
</dbReference>
<sequence length="105" mass="11358">MSETNDPNSASNSGAPLDTAARPKLNKLFRMQWEPAQDAHVLLYPEGMVKLNQSAAEILKRCDGAHDVAAIVGDLERSFNATGIAPEVEAFIAHAFARGWLEHSA</sequence>
<evidence type="ECO:0000313" key="6">
    <source>
        <dbReference type="Proteomes" id="UP000826462"/>
    </source>
</evidence>
<comment type="function">
    <text evidence="4">Functions as a PqqA binding protein and presents PqqA to PqqE, in the pyrroloquinoline quinone (PQQ) biosynthetic pathway.</text>
</comment>
<dbReference type="NCBIfam" id="NF002535">
    <property type="entry name" value="PRK02079.1"/>
    <property type="match status" value="1"/>
</dbReference>
<evidence type="ECO:0000256" key="2">
    <source>
        <dbReference type="ARBA" id="ARBA00011741"/>
    </source>
</evidence>
<proteinExistence type="inferred from homology"/>
<gene>
    <name evidence="4 5" type="primary">pqqD</name>
    <name evidence="5" type="ORF">KZJ38_24925</name>
</gene>
<name>A0ABX8UV97_9BURK</name>
<reference evidence="5 6" key="1">
    <citation type="submission" date="2021-07" db="EMBL/GenBank/DDBJ databases">
        <title>Paraburkholderia edwinii protects Aspergillus sp. from phenazines by acting as a toxin sponge.</title>
        <authorList>
            <person name="Dahlstrom K.M."/>
            <person name="Newman D.K."/>
        </authorList>
    </citation>
    <scope>NUCLEOTIDE SEQUENCE [LARGE SCALE GENOMIC DNA]</scope>
    <source>
        <strain evidence="5 6">Pe01</strain>
    </source>
</reference>
<organism evidence="5 6">
    <name type="scientific">Paraburkholderia edwinii</name>
    <dbReference type="NCBI Taxonomy" id="2861782"/>
    <lineage>
        <taxon>Bacteria</taxon>
        <taxon>Pseudomonadati</taxon>
        <taxon>Pseudomonadota</taxon>
        <taxon>Betaproteobacteria</taxon>
        <taxon>Burkholderiales</taxon>
        <taxon>Burkholderiaceae</taxon>
        <taxon>Paraburkholderia</taxon>
    </lineage>
</organism>
<dbReference type="InterPro" id="IPR008792">
    <property type="entry name" value="PQQD"/>
</dbReference>
<comment type="subunit">
    <text evidence="2 4">Monomer. Interacts with PqqE.</text>
</comment>
<evidence type="ECO:0000256" key="4">
    <source>
        <dbReference type="HAMAP-Rule" id="MF_00655"/>
    </source>
</evidence>
<evidence type="ECO:0000313" key="5">
    <source>
        <dbReference type="EMBL" id="QYD72928.1"/>
    </source>
</evidence>
<keyword evidence="3 4" id="KW-0884">PQQ biosynthesis</keyword>